<dbReference type="EC" id="3.3.2.9" evidence="6"/>
<sequence length="383" mass="43226">MSDALRPFTVAVPETDLEDLRERLRRTRWPDRETCEGWDQGAPLAYIRELAAYWAEAYDWRRCERQLNGWPQYTTTIDGLDIHFLHRQSPNPDALPLVLTHGWPGSLLEFLKVIEPLADPTAHGGNPGDAFHVVVPSLPGYGFSGKPARTGTGVETIGRHWGELMARLGYDRYVAQGGDWGSAVTLSMAQTQTAHCAGVHVNLPIVAPDPDTLDNPSAQEQRAFAAMEFYNRWDSGYSKQQATRPQTLGYALADSPTGQLAWIMEKFQAWTDCEQGGVRHPEHALGRDDMLDNITLYWLSNSAASSARLYWESFNEPDLSPIELPVAVSLFPGEIFLCSRRWAERRFHNLIYWNEPARGGHFAAFEQPALFVEELRNAFRSLR</sequence>
<dbReference type="PANTHER" id="PTHR21661:SF35">
    <property type="entry name" value="EPOXIDE HYDROLASE"/>
    <property type="match status" value="1"/>
</dbReference>
<dbReference type="STRING" id="1265313.HRUBRA_01135"/>
<keyword evidence="2" id="KW-0058">Aromatic hydrocarbons catabolism</keyword>
<feature type="active site" description="Proton acceptor" evidence="4">
    <location>
        <position position="361"/>
    </location>
</feature>
<dbReference type="InterPro" id="IPR029058">
    <property type="entry name" value="AB_hydrolase_fold"/>
</dbReference>
<dbReference type="InterPro" id="IPR000639">
    <property type="entry name" value="Epox_hydrolase-like"/>
</dbReference>
<dbReference type="SMR" id="A0A095XX48"/>
<gene>
    <name evidence="6" type="ORF">HRUBRA_01135</name>
</gene>
<comment type="similarity">
    <text evidence="1">Belongs to the peptidase S33 family.</text>
</comment>
<evidence type="ECO:0000256" key="2">
    <source>
        <dbReference type="ARBA" id="ARBA00022797"/>
    </source>
</evidence>
<dbReference type="GO" id="GO:0097176">
    <property type="term" value="P:epoxide metabolic process"/>
    <property type="evidence" value="ECO:0007669"/>
    <property type="project" value="TreeGrafter"/>
</dbReference>
<dbReference type="HOGENOM" id="CLU_019414_0_1_6"/>
<dbReference type="InterPro" id="IPR010497">
    <property type="entry name" value="Epoxide_hydro_N"/>
</dbReference>
<dbReference type="SUPFAM" id="SSF53474">
    <property type="entry name" value="alpha/beta-Hydrolases"/>
    <property type="match status" value="1"/>
</dbReference>
<dbReference type="PRINTS" id="PR00412">
    <property type="entry name" value="EPOXHYDRLASE"/>
</dbReference>
<feature type="domain" description="Epoxide hydrolase N-terminal" evidence="5">
    <location>
        <begin position="6"/>
        <end position="110"/>
    </location>
</feature>
<dbReference type="eggNOG" id="COG0596">
    <property type="taxonomic scope" value="Bacteria"/>
</dbReference>
<accession>A0A095XX48</accession>
<dbReference type="PATRIC" id="fig|1265313.6.peg.1119"/>
<organism evidence="6 7">
    <name type="scientific">Pseudohaliea rubra DSM 19751</name>
    <dbReference type="NCBI Taxonomy" id="1265313"/>
    <lineage>
        <taxon>Bacteria</taxon>
        <taxon>Pseudomonadati</taxon>
        <taxon>Pseudomonadota</taxon>
        <taxon>Gammaproteobacteria</taxon>
        <taxon>Cellvibrionales</taxon>
        <taxon>Halieaceae</taxon>
        <taxon>Pseudohaliea</taxon>
    </lineage>
</organism>
<dbReference type="EMBL" id="AUVB01000031">
    <property type="protein sequence ID" value="KGE04271.1"/>
    <property type="molecule type" value="Genomic_DNA"/>
</dbReference>
<dbReference type="PIRSF" id="PIRSF001112">
    <property type="entry name" value="Epoxide_hydrolase"/>
    <property type="match status" value="1"/>
</dbReference>
<feature type="active site" description="Proton donor" evidence="4">
    <location>
        <position position="310"/>
    </location>
</feature>
<name>A0A095XX48_9GAMM</name>
<dbReference type="RefSeq" id="WP_035515293.1">
    <property type="nucleotide sequence ID" value="NZ_KN234754.1"/>
</dbReference>
<dbReference type="GO" id="GO:0033961">
    <property type="term" value="F:cis-stilbene-oxide hydrolase activity"/>
    <property type="evidence" value="ECO:0007669"/>
    <property type="project" value="UniProtKB-EC"/>
</dbReference>
<dbReference type="Gene3D" id="3.40.50.1820">
    <property type="entry name" value="alpha/beta hydrolase"/>
    <property type="match status" value="1"/>
</dbReference>
<dbReference type="InterPro" id="IPR016292">
    <property type="entry name" value="Epoxide_hydrolase"/>
</dbReference>
<dbReference type="OrthoDB" id="9780765at2"/>
<keyword evidence="7" id="KW-1185">Reference proteome</keyword>
<reference evidence="6 7" key="1">
    <citation type="journal article" date="2014" name="Genome Announc.">
        <title>Genome Sequence of Gammaproteobacterial Pseudohaliea rubra Type Strain DSM 19751, Isolated from Coastal Seawater of the Mediterranean Sea.</title>
        <authorList>
            <person name="Spring S."/>
            <person name="Fiebig A."/>
            <person name="Riedel T."/>
            <person name="Goker M."/>
            <person name="Klenk H.P."/>
        </authorList>
    </citation>
    <scope>NUCLEOTIDE SEQUENCE [LARGE SCALE GENOMIC DNA]</scope>
    <source>
        <strain evidence="6 7">DSM 19751</strain>
    </source>
</reference>
<dbReference type="PANTHER" id="PTHR21661">
    <property type="entry name" value="EPOXIDE HYDROLASE 1-RELATED"/>
    <property type="match status" value="1"/>
</dbReference>
<evidence type="ECO:0000313" key="7">
    <source>
        <dbReference type="Proteomes" id="UP000029640"/>
    </source>
</evidence>
<proteinExistence type="inferred from homology"/>
<evidence type="ECO:0000313" key="6">
    <source>
        <dbReference type="EMBL" id="KGE04271.1"/>
    </source>
</evidence>
<feature type="active site" description="Nucleophile" evidence="4">
    <location>
        <position position="179"/>
    </location>
</feature>
<comment type="caution">
    <text evidence="6">The sequence shown here is derived from an EMBL/GenBank/DDBJ whole genome shotgun (WGS) entry which is preliminary data.</text>
</comment>
<dbReference type="Pfam" id="PF06441">
    <property type="entry name" value="EHN"/>
    <property type="match status" value="1"/>
</dbReference>
<dbReference type="AlphaFoldDB" id="A0A095XX48"/>
<protein>
    <submittedName>
        <fullName evidence="6">Epoxide hydrolase</fullName>
        <ecNumber evidence="6">3.3.2.9</ecNumber>
    </submittedName>
</protein>
<evidence type="ECO:0000256" key="1">
    <source>
        <dbReference type="ARBA" id="ARBA00010088"/>
    </source>
</evidence>
<evidence type="ECO:0000259" key="5">
    <source>
        <dbReference type="Pfam" id="PF06441"/>
    </source>
</evidence>
<evidence type="ECO:0000256" key="3">
    <source>
        <dbReference type="ARBA" id="ARBA00022801"/>
    </source>
</evidence>
<keyword evidence="3 6" id="KW-0378">Hydrolase</keyword>
<dbReference type="Proteomes" id="UP000029640">
    <property type="component" value="Unassembled WGS sequence"/>
</dbReference>
<evidence type="ECO:0000256" key="4">
    <source>
        <dbReference type="PIRSR" id="PIRSR001112-1"/>
    </source>
</evidence>